<dbReference type="InterPro" id="IPR002197">
    <property type="entry name" value="HTH_Fis"/>
</dbReference>
<dbReference type="GO" id="GO:0043565">
    <property type="term" value="F:sequence-specific DNA binding"/>
    <property type="evidence" value="ECO:0007669"/>
    <property type="project" value="InterPro"/>
</dbReference>
<dbReference type="AlphaFoldDB" id="A0A1G7N3F1"/>
<dbReference type="STRING" id="571438.SAMN05192586_11085"/>
<dbReference type="RefSeq" id="WP_143339532.1">
    <property type="nucleotide sequence ID" value="NZ_FNBX01000010.1"/>
</dbReference>
<gene>
    <name evidence="1" type="ORF">SAMN05192586_11085</name>
</gene>
<dbReference type="OrthoDB" id="5460973at2"/>
<accession>A0A1G7N3F1</accession>
<dbReference type="Gene3D" id="1.10.10.60">
    <property type="entry name" value="Homeodomain-like"/>
    <property type="match status" value="1"/>
</dbReference>
<sequence>MKYTPISWINDIIYVSFKRLSLFDYSKNLYSFLCMHMDVSCIGIYSYMENSITQLFKYEPFAKTEQQHKVIHIDTALLRDVYASLSATDRLHKVFICESREDGPEAKVMTLLRGRAGSCLHMPLDYGDVLGGFRFINLYADHAGAYTQQQCLLCENLQRPLRDALTEALQRRDCTAAAAAAARLPACPTLQESAAPYGAAFKTLDAWTADYIRLVIRYTNGRISGKNGAAVLLGLPPTTLWSKMRKLKINPRQ</sequence>
<organism evidence="1 2">
    <name type="scientific">Desulfovibrio legallii</name>
    <dbReference type="NCBI Taxonomy" id="571438"/>
    <lineage>
        <taxon>Bacteria</taxon>
        <taxon>Pseudomonadati</taxon>
        <taxon>Thermodesulfobacteriota</taxon>
        <taxon>Desulfovibrionia</taxon>
        <taxon>Desulfovibrionales</taxon>
        <taxon>Desulfovibrionaceae</taxon>
        <taxon>Desulfovibrio</taxon>
    </lineage>
</organism>
<name>A0A1G7N3F1_9BACT</name>
<evidence type="ECO:0000313" key="2">
    <source>
        <dbReference type="Proteomes" id="UP000199355"/>
    </source>
</evidence>
<protein>
    <submittedName>
        <fullName evidence="1">Regulatory protein, Fis family</fullName>
    </submittedName>
</protein>
<reference evidence="2" key="1">
    <citation type="submission" date="2016-10" db="EMBL/GenBank/DDBJ databases">
        <authorList>
            <person name="Varghese N."/>
            <person name="Submissions S."/>
        </authorList>
    </citation>
    <scope>NUCLEOTIDE SEQUENCE [LARGE SCALE GENOMIC DNA]</scope>
    <source>
        <strain evidence="2">KHC7</strain>
    </source>
</reference>
<keyword evidence="2" id="KW-1185">Reference proteome</keyword>
<evidence type="ECO:0000313" key="1">
    <source>
        <dbReference type="EMBL" id="SDF68588.1"/>
    </source>
</evidence>
<dbReference type="PRINTS" id="PR01590">
    <property type="entry name" value="HTHFIS"/>
</dbReference>
<dbReference type="EMBL" id="FNBX01000010">
    <property type="protein sequence ID" value="SDF68588.1"/>
    <property type="molecule type" value="Genomic_DNA"/>
</dbReference>
<proteinExistence type="predicted"/>
<dbReference type="Proteomes" id="UP000199355">
    <property type="component" value="Unassembled WGS sequence"/>
</dbReference>